<organism evidence="1 2">
    <name type="scientific">Pseudoalteromonas phenolica</name>
    <dbReference type="NCBI Taxonomy" id="161398"/>
    <lineage>
        <taxon>Bacteria</taxon>
        <taxon>Pseudomonadati</taxon>
        <taxon>Pseudomonadota</taxon>
        <taxon>Gammaproteobacteria</taxon>
        <taxon>Alteromonadales</taxon>
        <taxon>Pseudoalteromonadaceae</taxon>
        <taxon>Pseudoalteromonas</taxon>
    </lineage>
</organism>
<dbReference type="PATRIC" id="fig|161398.10.peg.1149"/>
<dbReference type="AlphaFoldDB" id="A0A0S2K012"/>
<dbReference type="KEGG" id="pphe:PP2015_1129"/>
<gene>
    <name evidence="1" type="ORF">PP2015_1129</name>
</gene>
<name>A0A0S2K012_9GAMM</name>
<evidence type="ECO:0000313" key="2">
    <source>
        <dbReference type="Proteomes" id="UP000061457"/>
    </source>
</evidence>
<keyword evidence="2" id="KW-1185">Reference proteome</keyword>
<dbReference type="Proteomes" id="UP000061457">
    <property type="component" value="Chromosome I"/>
</dbReference>
<dbReference type="OrthoDB" id="9800864at2"/>
<protein>
    <submittedName>
        <fullName evidence="1">Uncharacterized protein</fullName>
    </submittedName>
</protein>
<proteinExistence type="predicted"/>
<dbReference type="STRING" id="161398.PP2015_1129"/>
<dbReference type="RefSeq" id="WP_058029370.1">
    <property type="nucleotide sequence ID" value="NZ_CP013187.1"/>
</dbReference>
<reference evidence="1 2" key="1">
    <citation type="submission" date="2015-11" db="EMBL/GenBank/DDBJ databases">
        <authorList>
            <person name="Zhang Y."/>
            <person name="Guo Z."/>
        </authorList>
    </citation>
    <scope>NUCLEOTIDE SEQUENCE [LARGE SCALE GENOMIC DNA]</scope>
    <source>
        <strain evidence="1 2">KCTC 12086</strain>
    </source>
</reference>
<dbReference type="EMBL" id="CP013187">
    <property type="protein sequence ID" value="ALO41645.1"/>
    <property type="molecule type" value="Genomic_DNA"/>
</dbReference>
<accession>A0A0S2K012</accession>
<sequence>MSTIIDCPYCESEGRKSPIVIEPNLLLQGKSFTCSCCKSELSLKPQSTNVFERGLKAYQNYQHVTASLQDAGNTPSLA</sequence>
<evidence type="ECO:0000313" key="1">
    <source>
        <dbReference type="EMBL" id="ALO41645.1"/>
    </source>
</evidence>